<keyword evidence="3" id="KW-1185">Reference proteome</keyword>
<sequence length="2465" mass="273410">MKAECASILRAPVSRPQLLRAFDPVQLDGMLPCSVFHLSSSSSTSSCMLPPVILCRLPDSISVAAIALSEGTVRQTLEIFNHSYFVAPADDQATLCCRPYDLIHSIRHLRSIVYDTKTDTFSDGDNGKRQISLITAVQTGLVCPWSTAIMHHNIRRAFPLTDALQLGLINDSGHVQLNGVYVPLDTAMARSLLISLLKPMRVCDALCSQLFHFEHGAFLDPANNTLVSVPNSFAPGRPFIDAQSAVVRHGDKWITIQEALSIGVLSHCGLLNIGGQSMALDVAYELGWLINCRPPLTLPEAVILGVYKESNGLFYFDQSPLTLKEACERRLIDSTEPCVATTTGERMSVAFAVQQGVINPHRGTISHDHLGFGEALRRRLIVRSPTVASIVDIVQSDSYDDRLNRITIGVRYRLAPSLQEALDAELITDRYCFACDWSLGLAFPLRRAVQRGFLDLKAGLVYIDAHGTSIGLREAIEQKYLFQLHPPVAFADLVENRLVLRSNDKVLNAITGCYTPLGEAIADGAVDKNSISVIHPRSGRRLTLDDALRANVMSSGLDQVYDCVRNDHAPLLDAWDVGLLGPAVAPVTLFDALKFAFDEQRGVFDFDGRRRSTLFHACRQNLIFADRPAIREEHNGQLFTVQQAFQSGLLDRNNSAYRCRDGEIISLTEAAERRLILDPDRPLTLFEVLHCPASRPSTNKITDPRTGRALTLLEAVKVGLLDTNASMVRFIDGRIARLTDAIEQKIVDLSTGLISDPSGVRLTMAEALHKRLILPTNIPISFATILAFNLYSEERLKFLHPLCGGQWFDLNAAMQFGLVDEDSSFYHNRVGRRLMSVGEAISSDFISVGRGRVMSASGEWLTFSKAIEQGLLVTARPCLSFAEAVRRRFVNLRRLTFTDTRFGLTMPLSDAIRGGYVNCADVRVKDSISESYLPIRSAVRSGQVDLERRVSVDPRSGQWHSLILQWENGFVAASRQSMAFDLLLRNGLFNLNTGAVVDPLSELRHTIRTAIDANVLDPASAVVKNTARRRFVRLITAIEEGILVDDPPGVIDSLTNERHSFASALSQGLLLLPHQPIKLVDVLHYGLFDSERGKLALPFSASRDMSFGEAMNKGLIDVSGTVVVDPASNERRPLEDALAESLVDSVDGSVLDMTTGQRHDLQSAYIQGWIEQQMYRKEQQLLQSNIESRHPALEQLRASINQLIVSSPSAANAGLTEKLADADKRYKLVARRCGVWGDSLQDAQKQLDVFHDDAAKFDQALAALTGDLQNATPGVDDLDAYGDRLSALEPTHRSLVIAGENLLNLPNASDEAAVRDSLRNAENRWADTHAALEKRQKEGEQRRKQLGEYETQRDRVLAWLKGVEERVEALPQAPLLVPLVEEQRDTVQSIVKEHADFRPDMDLMNRLGAALIADQQRSDSATPTGKNKRASVGSAISSGFGSYEYNMSAAAGEEMTGVQRELFDGNHRYDLIGQRLKDRAAELASVLQRLSDYDVARRDLERWTAERRKAVADLPLPLGRDDATRLLGELDRLNLQTKKERSRFDDARGQAHELTRLKDPELVAGLTQLKAGQEELEAQWDALQEDIRQENQRLLDAKDMHGNYDHLDKWLKAKQKMMIVLGPVSSDAKMLNNQLQQLEVLKDEVESQKPNWIQINDVAQTLVAHASIDAAETRQLVDHMDGLNRRWTDLQQQIEDREESLVKARGAGAEFAQLERDFRTKMAPISSLIEQFAGAAPTQQEMDAHLAGLEELRSQMEEREGDIAGLQMAVERLQEVSGDDPSVKTEILERFHALQQPFDEMKKKLDSLQRAAQNAKAEGKQFERQFDDLLEWMDGAKGRFDQMEPVSANAAKLRQQSIDFDPLYHEVLEHEGDASLIKAKVQDALKKADNPTLREKLTALDARWPPLLAATKDRRSRLEKANDIANQWADTKEALAAKLEADRKRLHELEDAHEDGDLSPEVIADRLAALRQLHADVDKRQPEVDAAVSFAGRLQKVAPGVDADNAAADADALASDWRGLETDVKRLVDETALNARLWDTFNNTLHETEAALGRCDADADVAEESGEIGPVSKDRLRVVLAELDGPVNRKLAALRGAADDLKHTNKTLPKAVDEAVVDLAEHAASLRQRLRDRVAALDNAEEVVNDARKRSSSLQNELKKMRSELSGLSPIARDADHLQSQELEVEELLNSVDDKQRDLDKLREEWDAIAAAGRASPGEVAAAKQQLDNLQAEIDYLRGELLGRKKEIGSSRDDLEDLSAGLEDAHGGVMNTLASGVLQQPVSTDLVEVRAQLDALQSFKDDLQPMAKRIDQLLSRGHDLIKSAGPGVDTSQLDSELNKLGDAWNELKSRVTDRERKLDGALLGLGNYNDASKALLNWLEETEEMVNNQKPPSPDSKVVKAQLQGYDVILKHIDEKQSSVDGFVAMVDKVESLADGDVERNNLRDRADDIVRRCVHVFFLSSRNT</sequence>
<feature type="coiled-coil region" evidence="2">
    <location>
        <begin position="1739"/>
        <end position="1825"/>
    </location>
</feature>
<dbReference type="SMART" id="SM00250">
    <property type="entry name" value="PLEC"/>
    <property type="match status" value="9"/>
</dbReference>
<dbReference type="Gene3D" id="3.90.1290.10">
    <property type="entry name" value="Plakin repeat"/>
    <property type="match status" value="4"/>
</dbReference>
<keyword evidence="1" id="KW-0677">Repeat</keyword>
<dbReference type="InterPro" id="IPR018159">
    <property type="entry name" value="Spectrin/alpha-actinin"/>
</dbReference>
<feature type="coiled-coil region" evidence="2">
    <location>
        <begin position="1566"/>
        <end position="1593"/>
    </location>
</feature>
<name>A0A914WET3_9BILA</name>
<dbReference type="Proteomes" id="UP000887566">
    <property type="component" value="Unplaced"/>
</dbReference>
<accession>A0A914WET3</accession>
<feature type="coiled-coil region" evidence="2">
    <location>
        <begin position="2137"/>
        <end position="2240"/>
    </location>
</feature>
<dbReference type="WBParaSite" id="PSAMB.scaffold3713size17150.g22318.t1">
    <property type="protein sequence ID" value="PSAMB.scaffold3713size17150.g22318.t1"/>
    <property type="gene ID" value="PSAMB.scaffold3713size17150.g22318"/>
</dbReference>
<dbReference type="InterPro" id="IPR035915">
    <property type="entry name" value="Plakin_repeat_sf"/>
</dbReference>
<dbReference type="SMART" id="SM00150">
    <property type="entry name" value="SPEC"/>
    <property type="match status" value="9"/>
</dbReference>
<evidence type="ECO:0000256" key="1">
    <source>
        <dbReference type="ARBA" id="ARBA00022737"/>
    </source>
</evidence>
<dbReference type="GO" id="GO:0005856">
    <property type="term" value="C:cytoskeleton"/>
    <property type="evidence" value="ECO:0007669"/>
    <property type="project" value="InterPro"/>
</dbReference>
<dbReference type="InterPro" id="IPR002017">
    <property type="entry name" value="Spectrin_repeat"/>
</dbReference>
<evidence type="ECO:0000313" key="3">
    <source>
        <dbReference type="Proteomes" id="UP000887566"/>
    </source>
</evidence>
<organism evidence="3 4">
    <name type="scientific">Plectus sambesii</name>
    <dbReference type="NCBI Taxonomy" id="2011161"/>
    <lineage>
        <taxon>Eukaryota</taxon>
        <taxon>Metazoa</taxon>
        <taxon>Ecdysozoa</taxon>
        <taxon>Nematoda</taxon>
        <taxon>Chromadorea</taxon>
        <taxon>Plectida</taxon>
        <taxon>Plectina</taxon>
        <taxon>Plectoidea</taxon>
        <taxon>Plectidae</taxon>
        <taxon>Plectus</taxon>
    </lineage>
</organism>
<proteinExistence type="predicted"/>
<dbReference type="CDD" id="cd00176">
    <property type="entry name" value="SPEC"/>
    <property type="match status" value="5"/>
</dbReference>
<dbReference type="Pfam" id="PF00435">
    <property type="entry name" value="Spectrin"/>
    <property type="match status" value="3"/>
</dbReference>
<reference evidence="4" key="1">
    <citation type="submission" date="2022-11" db="UniProtKB">
        <authorList>
            <consortium name="WormBaseParasite"/>
        </authorList>
    </citation>
    <scope>IDENTIFICATION</scope>
</reference>
<evidence type="ECO:0000313" key="4">
    <source>
        <dbReference type="WBParaSite" id="PSAMB.scaffold3713size17150.g22318.t1"/>
    </source>
</evidence>
<dbReference type="SUPFAM" id="SSF75399">
    <property type="entry name" value="Plakin repeat"/>
    <property type="match status" value="9"/>
</dbReference>
<dbReference type="Gene3D" id="1.20.58.60">
    <property type="match status" value="6"/>
</dbReference>
<protein>
    <submittedName>
        <fullName evidence="4">Uncharacterized protein</fullName>
    </submittedName>
</protein>
<keyword evidence="2" id="KW-0175">Coiled coil</keyword>
<dbReference type="SUPFAM" id="SSF46966">
    <property type="entry name" value="Spectrin repeat"/>
    <property type="match status" value="10"/>
</dbReference>
<dbReference type="InterPro" id="IPR001101">
    <property type="entry name" value="Plectin_repeat"/>
</dbReference>
<dbReference type="PANTHER" id="PTHR11915">
    <property type="entry name" value="SPECTRIN/FILAMIN RELATED CYTOSKELETAL PROTEIN"/>
    <property type="match status" value="1"/>
</dbReference>
<evidence type="ECO:0000256" key="2">
    <source>
        <dbReference type="SAM" id="Coils"/>
    </source>
</evidence>